<dbReference type="InterPro" id="IPR003501">
    <property type="entry name" value="PTS_EIIB_2/3"/>
</dbReference>
<protein>
    <submittedName>
        <fullName evidence="3">PTS sugar transporter subunit IIB</fullName>
    </submittedName>
</protein>
<accession>A0A9D1WUP5</accession>
<reference evidence="3" key="2">
    <citation type="submission" date="2021-04" db="EMBL/GenBank/DDBJ databases">
        <authorList>
            <person name="Gilroy R."/>
        </authorList>
    </citation>
    <scope>NUCLEOTIDE SEQUENCE</scope>
    <source>
        <strain evidence="3">CHK191-13928</strain>
    </source>
</reference>
<comment type="caution">
    <text evidence="3">The sequence shown here is derived from an EMBL/GenBank/DDBJ whole genome shotgun (WGS) entry which is preliminary data.</text>
</comment>
<sequence length="103" mass="11649">MKTIMTVCGTGLGSSFVVEMNIRTLLDTWGLSDQYQTTHGAVYEVNQNDAEYFVIARDLEDIMCGFPNLIILNSIIDQEELKEKLYKALCGKQKGTKKDEYDS</sequence>
<dbReference type="GO" id="GO:0009401">
    <property type="term" value="P:phosphoenolpyruvate-dependent sugar phosphotransferase system"/>
    <property type="evidence" value="ECO:0007669"/>
    <property type="project" value="InterPro"/>
</dbReference>
<dbReference type="PROSITE" id="PS51099">
    <property type="entry name" value="PTS_EIIB_TYPE_2"/>
    <property type="match status" value="1"/>
</dbReference>
<organism evidence="3 4">
    <name type="scientific">Candidatus Anaerostipes excrementavium</name>
    <dbReference type="NCBI Taxonomy" id="2838463"/>
    <lineage>
        <taxon>Bacteria</taxon>
        <taxon>Bacillati</taxon>
        <taxon>Bacillota</taxon>
        <taxon>Clostridia</taxon>
        <taxon>Lachnospirales</taxon>
        <taxon>Lachnospiraceae</taxon>
        <taxon>Anaerostipes</taxon>
    </lineage>
</organism>
<reference evidence="3" key="1">
    <citation type="journal article" date="2021" name="PeerJ">
        <title>Extensive microbial diversity within the chicken gut microbiome revealed by metagenomics and culture.</title>
        <authorList>
            <person name="Gilroy R."/>
            <person name="Ravi A."/>
            <person name="Getino M."/>
            <person name="Pursley I."/>
            <person name="Horton D.L."/>
            <person name="Alikhan N.F."/>
            <person name="Baker D."/>
            <person name="Gharbi K."/>
            <person name="Hall N."/>
            <person name="Watson M."/>
            <person name="Adriaenssens E.M."/>
            <person name="Foster-Nyarko E."/>
            <person name="Jarju S."/>
            <person name="Secka A."/>
            <person name="Antonio M."/>
            <person name="Oren A."/>
            <person name="Chaudhuri R.R."/>
            <person name="La Ragione R."/>
            <person name="Hildebrand F."/>
            <person name="Pallen M.J."/>
        </authorList>
    </citation>
    <scope>NUCLEOTIDE SEQUENCE</scope>
    <source>
        <strain evidence="3">CHK191-13928</strain>
    </source>
</reference>
<gene>
    <name evidence="3" type="ORF">H9735_04715</name>
</gene>
<keyword evidence="3" id="KW-0762">Sugar transport</keyword>
<evidence type="ECO:0000259" key="2">
    <source>
        <dbReference type="PROSITE" id="PS51099"/>
    </source>
</evidence>
<keyword evidence="1" id="KW-0808">Transferase</keyword>
<name>A0A9D1WUP5_9FIRM</name>
<evidence type="ECO:0000313" key="4">
    <source>
        <dbReference type="Proteomes" id="UP000886721"/>
    </source>
</evidence>
<dbReference type="Pfam" id="PF02302">
    <property type="entry name" value="PTS_IIB"/>
    <property type="match status" value="1"/>
</dbReference>
<dbReference type="GO" id="GO:0008982">
    <property type="term" value="F:protein-N(PI)-phosphohistidine-sugar phosphotransferase activity"/>
    <property type="evidence" value="ECO:0007669"/>
    <property type="project" value="InterPro"/>
</dbReference>
<dbReference type="Proteomes" id="UP000886721">
    <property type="component" value="Unassembled WGS sequence"/>
</dbReference>
<dbReference type="SUPFAM" id="SSF52794">
    <property type="entry name" value="PTS system IIB component-like"/>
    <property type="match status" value="1"/>
</dbReference>
<dbReference type="InterPro" id="IPR013011">
    <property type="entry name" value="PTS_EIIB_2"/>
</dbReference>
<proteinExistence type="predicted"/>
<dbReference type="AlphaFoldDB" id="A0A9D1WUP5"/>
<keyword evidence="3" id="KW-0813">Transport</keyword>
<dbReference type="InterPro" id="IPR036095">
    <property type="entry name" value="PTS_EIIB-like_sf"/>
</dbReference>
<dbReference type="EMBL" id="DXEM01000014">
    <property type="protein sequence ID" value="HIX67416.1"/>
    <property type="molecule type" value="Genomic_DNA"/>
</dbReference>
<evidence type="ECO:0000256" key="1">
    <source>
        <dbReference type="ARBA" id="ARBA00022679"/>
    </source>
</evidence>
<feature type="domain" description="PTS EIIB type-2" evidence="2">
    <location>
        <begin position="1"/>
        <end position="93"/>
    </location>
</feature>
<evidence type="ECO:0000313" key="3">
    <source>
        <dbReference type="EMBL" id="HIX67416.1"/>
    </source>
</evidence>
<dbReference type="Gene3D" id="3.40.50.2300">
    <property type="match status" value="1"/>
</dbReference>
<dbReference type="CDD" id="cd05563">
    <property type="entry name" value="PTS_IIB_ascorbate"/>
    <property type="match status" value="1"/>
</dbReference>